<name>C4II31_CLOBU</name>
<dbReference type="InterPro" id="IPR008767">
    <property type="entry name" value="Phage_SPP1_head-tail_adaptor"/>
</dbReference>
<evidence type="ECO:0000313" key="1">
    <source>
        <dbReference type="EMBL" id="EEP54542.1"/>
    </source>
</evidence>
<accession>C4II31</accession>
<evidence type="ECO:0000313" key="2">
    <source>
        <dbReference type="Proteomes" id="UP000003081"/>
    </source>
</evidence>
<proteinExistence type="predicted"/>
<sequence length="112" mass="13262">MDNLSRRLKNKIEVWGMTQCKNELGEVDYEEGKIKYIWAEIKCVTGSVKATTGDIIQVDMKYKFTIRSNSLKELRNDMFFKYKGQKYSIDYSIPNFKYKDSIEIYCTLEDVK</sequence>
<gene>
    <name evidence="1" type="ORF">CLP_2915</name>
</gene>
<reference evidence="1 2" key="1">
    <citation type="submission" date="2009-08" db="EMBL/GenBank/DDBJ databases">
        <authorList>
            <person name="Shrivastava S."/>
            <person name="Brinkac L.B."/>
            <person name="Brown J.L."/>
            <person name="Bruce D.B."/>
            <person name="Detter C."/>
            <person name="Green L.D."/>
            <person name="Munk C.A."/>
            <person name="Rogers Y.C."/>
            <person name="Tapia R."/>
            <person name="Sims D.R."/>
            <person name="Smith L.A."/>
            <person name="Smith T.J."/>
            <person name="Sutton G."/>
            <person name="Brettin T."/>
        </authorList>
    </citation>
    <scope>NUCLEOTIDE SEQUENCE [LARGE SCALE GENOMIC DNA]</scope>
    <source>
        <strain evidence="2">E4 str. BoNT E BL5262</strain>
    </source>
</reference>
<dbReference type="Proteomes" id="UP000003081">
    <property type="component" value="Unassembled WGS sequence"/>
</dbReference>
<dbReference type="HOGENOM" id="CLU_147810_3_1_9"/>
<dbReference type="NCBIfam" id="TIGR01563">
    <property type="entry name" value="gp16_SPP1"/>
    <property type="match status" value="1"/>
</dbReference>
<dbReference type="eggNOG" id="COG5614">
    <property type="taxonomic scope" value="Bacteria"/>
</dbReference>
<keyword evidence="2" id="KW-1185">Reference proteome</keyword>
<dbReference type="RefSeq" id="WP_003415364.1">
    <property type="nucleotide sequence ID" value="NZ_ACOM01000005.1"/>
</dbReference>
<dbReference type="AlphaFoldDB" id="C4II31"/>
<comment type="caution">
    <text evidence="1">The sequence shown here is derived from an EMBL/GenBank/DDBJ whole genome shotgun (WGS) entry which is preliminary data.</text>
</comment>
<dbReference type="InterPro" id="IPR038666">
    <property type="entry name" value="SSP1_head-tail_sf"/>
</dbReference>
<organism evidence="1 2">
    <name type="scientific">Clostridium butyricum E4 str. BoNT E BL5262</name>
    <dbReference type="NCBI Taxonomy" id="632245"/>
    <lineage>
        <taxon>Bacteria</taxon>
        <taxon>Bacillati</taxon>
        <taxon>Bacillota</taxon>
        <taxon>Clostridia</taxon>
        <taxon>Eubacteriales</taxon>
        <taxon>Clostridiaceae</taxon>
        <taxon>Clostridium</taxon>
    </lineage>
</organism>
<dbReference type="Gene3D" id="2.40.10.270">
    <property type="entry name" value="Bacteriophage SPP1 head-tail adaptor protein"/>
    <property type="match status" value="1"/>
</dbReference>
<dbReference type="Pfam" id="PF05521">
    <property type="entry name" value="Phage_HCP"/>
    <property type="match status" value="1"/>
</dbReference>
<protein>
    <submittedName>
        <fullName evidence="1">Putative phage head-tail adaptor</fullName>
    </submittedName>
</protein>
<dbReference type="EMBL" id="ACOM01000005">
    <property type="protein sequence ID" value="EEP54542.1"/>
    <property type="molecule type" value="Genomic_DNA"/>
</dbReference>